<comment type="caution">
    <text evidence="6">The sequence shown here is derived from an EMBL/GenBank/DDBJ whole genome shotgun (WGS) entry which is preliminary data.</text>
</comment>
<dbReference type="InterPro" id="IPR018490">
    <property type="entry name" value="cNMP-bd_dom_sf"/>
</dbReference>
<accession>A0A8J6TEE6</accession>
<feature type="domain" description="ABC transporter" evidence="5">
    <location>
        <begin position="18"/>
        <end position="257"/>
    </location>
</feature>
<dbReference type="PROSITE" id="PS50893">
    <property type="entry name" value="ABC_TRANSPORTER_2"/>
    <property type="match status" value="1"/>
</dbReference>
<dbReference type="GO" id="GO:0005524">
    <property type="term" value="F:ATP binding"/>
    <property type="evidence" value="ECO:0007669"/>
    <property type="project" value="UniProtKB-KW"/>
</dbReference>
<dbReference type="EMBL" id="JACNJN010000090">
    <property type="protein sequence ID" value="MBC8335081.1"/>
    <property type="molecule type" value="Genomic_DNA"/>
</dbReference>
<evidence type="ECO:0000259" key="5">
    <source>
        <dbReference type="PROSITE" id="PS50893"/>
    </source>
</evidence>
<dbReference type="Pfam" id="PF00005">
    <property type="entry name" value="ABC_tran"/>
    <property type="match status" value="1"/>
</dbReference>
<evidence type="ECO:0000259" key="4">
    <source>
        <dbReference type="PROSITE" id="PS50042"/>
    </source>
</evidence>
<keyword evidence="3 6" id="KW-0067">ATP-binding</keyword>
<dbReference type="PANTHER" id="PTHR24220:SF86">
    <property type="entry name" value="ABC TRANSPORTER ABCH.1"/>
    <property type="match status" value="1"/>
</dbReference>
<dbReference type="CDD" id="cd03255">
    <property type="entry name" value="ABC_MJ0796_LolCDE_FtsE"/>
    <property type="match status" value="1"/>
</dbReference>
<protein>
    <submittedName>
        <fullName evidence="6">ATP-binding cassette domain-containing protein</fullName>
    </submittedName>
</protein>
<dbReference type="InterPro" id="IPR017911">
    <property type="entry name" value="MacB-like_ATP-bd"/>
</dbReference>
<dbReference type="InterPro" id="IPR015854">
    <property type="entry name" value="ABC_transpr_LolD-like"/>
</dbReference>
<dbReference type="SMART" id="SM00100">
    <property type="entry name" value="cNMP"/>
    <property type="match status" value="1"/>
</dbReference>
<dbReference type="PANTHER" id="PTHR24220">
    <property type="entry name" value="IMPORT ATP-BINDING PROTEIN"/>
    <property type="match status" value="1"/>
</dbReference>
<name>A0A8J6TEE6_9CHLR</name>
<dbReference type="GO" id="GO:0098796">
    <property type="term" value="C:membrane protein complex"/>
    <property type="evidence" value="ECO:0007669"/>
    <property type="project" value="UniProtKB-ARBA"/>
</dbReference>
<dbReference type="GO" id="GO:0016887">
    <property type="term" value="F:ATP hydrolysis activity"/>
    <property type="evidence" value="ECO:0007669"/>
    <property type="project" value="InterPro"/>
</dbReference>
<dbReference type="Proteomes" id="UP000614469">
    <property type="component" value="Unassembled WGS sequence"/>
</dbReference>
<keyword evidence="1" id="KW-0813">Transport</keyword>
<dbReference type="InterPro" id="IPR014710">
    <property type="entry name" value="RmlC-like_jellyroll"/>
</dbReference>
<dbReference type="InterPro" id="IPR003439">
    <property type="entry name" value="ABC_transporter-like_ATP-bd"/>
</dbReference>
<dbReference type="InterPro" id="IPR027417">
    <property type="entry name" value="P-loop_NTPase"/>
</dbReference>
<dbReference type="SUPFAM" id="SSF51206">
    <property type="entry name" value="cAMP-binding domain-like"/>
    <property type="match status" value="1"/>
</dbReference>
<dbReference type="InterPro" id="IPR003593">
    <property type="entry name" value="AAA+_ATPase"/>
</dbReference>
<evidence type="ECO:0000256" key="1">
    <source>
        <dbReference type="ARBA" id="ARBA00022448"/>
    </source>
</evidence>
<evidence type="ECO:0000256" key="2">
    <source>
        <dbReference type="ARBA" id="ARBA00022741"/>
    </source>
</evidence>
<evidence type="ECO:0000313" key="7">
    <source>
        <dbReference type="Proteomes" id="UP000614469"/>
    </source>
</evidence>
<dbReference type="SUPFAM" id="SSF52540">
    <property type="entry name" value="P-loop containing nucleoside triphosphate hydrolases"/>
    <property type="match status" value="1"/>
</dbReference>
<dbReference type="InterPro" id="IPR000595">
    <property type="entry name" value="cNMP-bd_dom"/>
</dbReference>
<dbReference type="CDD" id="cd00038">
    <property type="entry name" value="CAP_ED"/>
    <property type="match status" value="1"/>
</dbReference>
<dbReference type="GO" id="GO:0005886">
    <property type="term" value="C:plasma membrane"/>
    <property type="evidence" value="ECO:0007669"/>
    <property type="project" value="TreeGrafter"/>
</dbReference>
<dbReference type="SMART" id="SM00382">
    <property type="entry name" value="AAA"/>
    <property type="match status" value="1"/>
</dbReference>
<dbReference type="PROSITE" id="PS50042">
    <property type="entry name" value="CNMP_BINDING_3"/>
    <property type="match status" value="1"/>
</dbReference>
<dbReference type="Gene3D" id="3.40.50.300">
    <property type="entry name" value="P-loop containing nucleotide triphosphate hydrolases"/>
    <property type="match status" value="1"/>
</dbReference>
<evidence type="ECO:0000313" key="6">
    <source>
        <dbReference type="EMBL" id="MBC8335081.1"/>
    </source>
</evidence>
<dbReference type="GO" id="GO:0022857">
    <property type="term" value="F:transmembrane transporter activity"/>
    <property type="evidence" value="ECO:0007669"/>
    <property type="project" value="TreeGrafter"/>
</dbReference>
<dbReference type="Gene3D" id="2.60.120.10">
    <property type="entry name" value="Jelly Rolls"/>
    <property type="match status" value="1"/>
</dbReference>
<dbReference type="Pfam" id="PF00027">
    <property type="entry name" value="cNMP_binding"/>
    <property type="match status" value="1"/>
</dbReference>
<proteinExistence type="predicted"/>
<sequence length="382" mass="42375">MMPQTQPMLASAETKNMIEMQQVVKTFVNAAGEFTALRGIDLKLQEGEFIAIIGKSGSGKSTLLNMLTGIDHPTTGKVIVEGVDVYAMSESKRSLWRGRNLGIVFQFFQLLPMLNLLENVMLPMDYVGMYDIDERPKRAMELLRLVGLDEHAQKLPRAVSTGQQQSAAIARALSTDAPIIVADEPTGNLDSRSAAHIIDLFDELSSRGKTIVMVTHDPTMTKRTSRTVVISDGELVNETIAQALPLLSQPLMKELSNKVEHLHLQPGETIIRQKEKVDKFFMIAKGKVDVVLQGRRKDDVIVAQLGNNDFFGEVELLHGGKSIASVRAAVDSPAELLALSRDDFNWLMDESPLTEKAMGNIVQKRIKETKLADRRKKKRLFG</sequence>
<dbReference type="FunFam" id="3.40.50.300:FF:000032">
    <property type="entry name" value="Export ABC transporter ATP-binding protein"/>
    <property type="match status" value="1"/>
</dbReference>
<dbReference type="AlphaFoldDB" id="A0A8J6TEE6"/>
<gene>
    <name evidence="6" type="ORF">H8E29_07450</name>
</gene>
<keyword evidence="2" id="KW-0547">Nucleotide-binding</keyword>
<feature type="domain" description="Cyclic nucleotide-binding" evidence="4">
    <location>
        <begin position="243"/>
        <end position="365"/>
    </location>
</feature>
<reference evidence="6 7" key="1">
    <citation type="submission" date="2020-08" db="EMBL/GenBank/DDBJ databases">
        <title>Bridging the membrane lipid divide: bacteria of the FCB group superphylum have the potential to synthesize archaeal ether lipids.</title>
        <authorList>
            <person name="Villanueva L."/>
            <person name="Von Meijenfeldt F.A.B."/>
            <person name="Westbye A.B."/>
            <person name="Yadav S."/>
            <person name="Hopmans E.C."/>
            <person name="Dutilh B.E."/>
            <person name="Sinninghe Damste J.S."/>
        </authorList>
    </citation>
    <scope>NUCLEOTIDE SEQUENCE [LARGE SCALE GENOMIC DNA]</scope>
    <source>
        <strain evidence="6">NIOZ-UU36</strain>
    </source>
</reference>
<organism evidence="6 7">
    <name type="scientific">Candidatus Desulfolinea nitratireducens</name>
    <dbReference type="NCBI Taxonomy" id="2841698"/>
    <lineage>
        <taxon>Bacteria</taxon>
        <taxon>Bacillati</taxon>
        <taxon>Chloroflexota</taxon>
        <taxon>Anaerolineae</taxon>
        <taxon>Anaerolineales</taxon>
        <taxon>Anaerolineales incertae sedis</taxon>
        <taxon>Candidatus Desulfolinea</taxon>
    </lineage>
</organism>
<evidence type="ECO:0000256" key="3">
    <source>
        <dbReference type="ARBA" id="ARBA00022840"/>
    </source>
</evidence>